<accession>A0A6J6G1H5</accession>
<name>A0A6J6G1H5_9ZZZZ</name>
<dbReference type="EMBL" id="CAEZTS010000215">
    <property type="protein sequence ID" value="CAB4594390.1"/>
    <property type="molecule type" value="Genomic_DNA"/>
</dbReference>
<protein>
    <submittedName>
        <fullName evidence="1">Unannotated protein</fullName>
    </submittedName>
</protein>
<reference evidence="1" key="1">
    <citation type="submission" date="2020-05" db="EMBL/GenBank/DDBJ databases">
        <authorList>
            <person name="Chiriac C."/>
            <person name="Salcher M."/>
            <person name="Ghai R."/>
            <person name="Kavagutti S V."/>
        </authorList>
    </citation>
    <scope>NUCLEOTIDE SEQUENCE</scope>
</reference>
<evidence type="ECO:0000313" key="1">
    <source>
        <dbReference type="EMBL" id="CAB4594390.1"/>
    </source>
</evidence>
<sequence length="50" mass="5238">MPPSLLMDLDTIFDVVSGAACTILAPASWCWPAPAYATLNTSPVAFGPTR</sequence>
<proteinExistence type="predicted"/>
<gene>
    <name evidence="1" type="ORF">UFOPK1722_01806</name>
</gene>
<dbReference type="AlphaFoldDB" id="A0A6J6G1H5"/>
<organism evidence="1">
    <name type="scientific">freshwater metagenome</name>
    <dbReference type="NCBI Taxonomy" id="449393"/>
    <lineage>
        <taxon>unclassified sequences</taxon>
        <taxon>metagenomes</taxon>
        <taxon>ecological metagenomes</taxon>
    </lineage>
</organism>